<protein>
    <submittedName>
        <fullName evidence="2">Uncharacterized protein</fullName>
    </submittedName>
</protein>
<evidence type="ECO:0000313" key="3">
    <source>
        <dbReference type="Proteomes" id="UP001054837"/>
    </source>
</evidence>
<proteinExistence type="predicted"/>
<dbReference type="EMBL" id="BPLQ01007793">
    <property type="protein sequence ID" value="GIY32411.1"/>
    <property type="molecule type" value="Genomic_DNA"/>
</dbReference>
<gene>
    <name evidence="2" type="ORF">CDAR_582931</name>
</gene>
<keyword evidence="3" id="KW-1185">Reference proteome</keyword>
<dbReference type="Proteomes" id="UP001054837">
    <property type="component" value="Unassembled WGS sequence"/>
</dbReference>
<organism evidence="2 3">
    <name type="scientific">Caerostris darwini</name>
    <dbReference type="NCBI Taxonomy" id="1538125"/>
    <lineage>
        <taxon>Eukaryota</taxon>
        <taxon>Metazoa</taxon>
        <taxon>Ecdysozoa</taxon>
        <taxon>Arthropoda</taxon>
        <taxon>Chelicerata</taxon>
        <taxon>Arachnida</taxon>
        <taxon>Araneae</taxon>
        <taxon>Araneomorphae</taxon>
        <taxon>Entelegynae</taxon>
        <taxon>Araneoidea</taxon>
        <taxon>Araneidae</taxon>
        <taxon>Caerostris</taxon>
    </lineage>
</organism>
<feature type="region of interest" description="Disordered" evidence="1">
    <location>
        <begin position="21"/>
        <end position="47"/>
    </location>
</feature>
<feature type="compositionally biased region" description="Basic and acidic residues" evidence="1">
    <location>
        <begin position="23"/>
        <end position="35"/>
    </location>
</feature>
<sequence length="85" mass="9836">MRKLFTIEQLLTKNVGHTFHRSTGRESYRNEDFKPKRQFRSPGLPPPLHKRGLLPLIIVIGPSAHNRVRPPRILYPNTRGAPHSH</sequence>
<dbReference type="AlphaFoldDB" id="A0AAV4SHX4"/>
<comment type="caution">
    <text evidence="2">The sequence shown here is derived from an EMBL/GenBank/DDBJ whole genome shotgun (WGS) entry which is preliminary data.</text>
</comment>
<evidence type="ECO:0000313" key="2">
    <source>
        <dbReference type="EMBL" id="GIY32411.1"/>
    </source>
</evidence>
<reference evidence="2 3" key="1">
    <citation type="submission" date="2021-06" db="EMBL/GenBank/DDBJ databases">
        <title>Caerostris darwini draft genome.</title>
        <authorList>
            <person name="Kono N."/>
            <person name="Arakawa K."/>
        </authorList>
    </citation>
    <scope>NUCLEOTIDE SEQUENCE [LARGE SCALE GENOMIC DNA]</scope>
</reference>
<accession>A0AAV4SHX4</accession>
<name>A0AAV4SHX4_9ARAC</name>
<evidence type="ECO:0000256" key="1">
    <source>
        <dbReference type="SAM" id="MobiDB-lite"/>
    </source>
</evidence>